<evidence type="ECO:0000256" key="1">
    <source>
        <dbReference type="SAM" id="Phobius"/>
    </source>
</evidence>
<feature type="transmembrane region" description="Helical" evidence="1">
    <location>
        <begin position="555"/>
        <end position="579"/>
    </location>
</feature>
<feature type="transmembrane region" description="Helical" evidence="1">
    <location>
        <begin position="391"/>
        <end position="411"/>
    </location>
</feature>
<dbReference type="PANTHER" id="PTHR34289">
    <property type="entry name" value="PROTEIN, PUTATIVE (DUF819)-RELATED"/>
    <property type="match status" value="1"/>
</dbReference>
<keyword evidence="2" id="KW-0732">Signal</keyword>
<feature type="signal peptide" evidence="2">
    <location>
        <begin position="1"/>
        <end position="22"/>
    </location>
</feature>
<evidence type="ECO:0000256" key="2">
    <source>
        <dbReference type="SAM" id="SignalP"/>
    </source>
</evidence>
<keyword evidence="1" id="KW-0472">Membrane</keyword>
<feature type="transmembrane region" description="Helical" evidence="1">
    <location>
        <begin position="328"/>
        <end position="352"/>
    </location>
</feature>
<proteinExistence type="predicted"/>
<feature type="transmembrane region" description="Helical" evidence="1">
    <location>
        <begin position="184"/>
        <end position="207"/>
    </location>
</feature>
<gene>
    <name evidence="3" type="ORF">DFQ05_2067</name>
</gene>
<dbReference type="Pfam" id="PF05684">
    <property type="entry name" value="DUF819"/>
    <property type="match status" value="1"/>
</dbReference>
<feature type="transmembrane region" description="Helical" evidence="1">
    <location>
        <begin position="465"/>
        <end position="483"/>
    </location>
</feature>
<dbReference type="AlphaFoldDB" id="A0A4R1KQP5"/>
<feature type="transmembrane region" description="Helical" evidence="1">
    <location>
        <begin position="259"/>
        <end position="284"/>
    </location>
</feature>
<keyword evidence="1" id="KW-0812">Transmembrane</keyword>
<feature type="transmembrane region" description="Helical" evidence="1">
    <location>
        <begin position="495"/>
        <end position="515"/>
    </location>
</feature>
<keyword evidence="4" id="KW-1185">Reference proteome</keyword>
<feature type="chain" id="PRO_5020620716" evidence="2">
    <location>
        <begin position="23"/>
        <end position="582"/>
    </location>
</feature>
<protein>
    <submittedName>
        <fullName evidence="3">Putative membrane protein</fullName>
    </submittedName>
</protein>
<dbReference type="InterPro" id="IPR008537">
    <property type="entry name" value="DUF819"/>
</dbReference>
<reference evidence="3 4" key="1">
    <citation type="journal article" date="2015" name="Stand. Genomic Sci.">
        <title>Genomic Encyclopedia of Bacterial and Archaeal Type Strains, Phase III: the genomes of soil and plant-associated and newly described type strains.</title>
        <authorList>
            <person name="Whitman W.B."/>
            <person name="Woyke T."/>
            <person name="Klenk H.P."/>
            <person name="Zhou Y."/>
            <person name="Lilburn T.G."/>
            <person name="Beck B.J."/>
            <person name="De Vos P."/>
            <person name="Vandamme P."/>
            <person name="Eisen J.A."/>
            <person name="Garrity G."/>
            <person name="Hugenholtz P."/>
            <person name="Kyrpides N.C."/>
        </authorList>
    </citation>
    <scope>NUCLEOTIDE SEQUENCE [LARGE SCALE GENOMIC DNA]</scope>
    <source>
        <strain evidence="3 4">CECT 8445</strain>
    </source>
</reference>
<feature type="transmembrane region" description="Helical" evidence="1">
    <location>
        <begin position="152"/>
        <end position="172"/>
    </location>
</feature>
<dbReference type="Proteomes" id="UP000295714">
    <property type="component" value="Unassembled WGS sequence"/>
</dbReference>
<evidence type="ECO:0000313" key="4">
    <source>
        <dbReference type="Proteomes" id="UP000295714"/>
    </source>
</evidence>
<dbReference type="EMBL" id="SMGI01000003">
    <property type="protein sequence ID" value="TCK66793.1"/>
    <property type="molecule type" value="Genomic_DNA"/>
</dbReference>
<keyword evidence="1" id="KW-1133">Transmembrane helix</keyword>
<organism evidence="3 4">
    <name type="scientific">Winogradskyella wandonensis</name>
    <dbReference type="NCBI Taxonomy" id="1442586"/>
    <lineage>
        <taxon>Bacteria</taxon>
        <taxon>Pseudomonadati</taxon>
        <taxon>Bacteroidota</taxon>
        <taxon>Flavobacteriia</taxon>
        <taxon>Flavobacteriales</taxon>
        <taxon>Flavobacteriaceae</taxon>
        <taxon>Winogradskyella</taxon>
    </lineage>
</organism>
<sequence length="582" mass="63653">MKSLFKNTLIFISLLFFSNIVASQELTIESVNENSSKKFEIPVLISNISFNEFEIELSTLDSIAKFRDINLKNYEDSFTVEVNNYSSSIKFKSKETINISTETLFNIEIKTDESFVKKDIIQVQKVDFYNNKEKVNINVISKESTAIVKAPLFTKDTIVFGLLMLALGIVFFSESKEQGFWSKFYKIVPGLFVAYMIPAFLTTSGLIAPEWETISEDNKIISHSTNLYYMASRYLLPAALVLMTLSIDLKGVFNLGWKALVMFFAGTVGIVIGGPIALLLIAQISPDLIGVTGPDAVWRGLSTLAGSWIGGGANQTAMLEIYGYNQKLYGGMVFVDIVVANIWMALILIGIGKRNRFNKWLKADTKAIEDLKDKVSKFSESVKRNPSLTDIMIIAAIAFGAVSFAHLASDYLGPYFDTVVSNIENPTTRNIFTFLGSKFFWMISIATLIAIGLSFTKARNYEGAGASKFGSVFIYILVATIGMKMDLTLIFDNGLLILVGLVWMTIHALLLIGVAKLIKAPYFFLAVGSQANVGGAASAPIVASAFHPSLATVGVLLAVFGYAVGTIAAIGCTILMQIVSGA</sequence>
<evidence type="ECO:0000313" key="3">
    <source>
        <dbReference type="EMBL" id="TCK66793.1"/>
    </source>
</evidence>
<comment type="caution">
    <text evidence="3">The sequence shown here is derived from an EMBL/GenBank/DDBJ whole genome shotgun (WGS) entry which is preliminary data.</text>
</comment>
<feature type="transmembrane region" description="Helical" evidence="1">
    <location>
        <begin position="431"/>
        <end position="453"/>
    </location>
</feature>
<name>A0A4R1KQP5_9FLAO</name>
<dbReference type="PANTHER" id="PTHR34289:SF8">
    <property type="entry name" value="DUF819 DOMAIN-CONTAINING PROTEIN"/>
    <property type="match status" value="1"/>
</dbReference>
<feature type="transmembrane region" description="Helical" evidence="1">
    <location>
        <begin position="227"/>
        <end position="247"/>
    </location>
</feature>
<accession>A0A4R1KQP5</accession>
<feature type="transmembrane region" description="Helical" evidence="1">
    <location>
        <begin position="522"/>
        <end position="543"/>
    </location>
</feature>